<gene>
    <name evidence="2" type="ORF">F5X71_25300</name>
</gene>
<evidence type="ECO:0000313" key="3">
    <source>
        <dbReference type="Proteomes" id="UP000501705"/>
    </source>
</evidence>
<reference evidence="2 3" key="1">
    <citation type="journal article" date="2019" name="ACS Chem. Biol.">
        <title>Identification and Mobilization of a Cryptic Antibiotic Biosynthesis Gene Locus from a Human-Pathogenic Nocardia Isolate.</title>
        <authorList>
            <person name="Herisse M."/>
            <person name="Ishida K."/>
            <person name="Porter J.L."/>
            <person name="Howden B."/>
            <person name="Hertweck C."/>
            <person name="Stinear T.P."/>
            <person name="Pidot S.J."/>
        </authorList>
    </citation>
    <scope>NUCLEOTIDE SEQUENCE [LARGE SCALE GENOMIC DNA]</scope>
    <source>
        <strain evidence="2 3">AUSMDU00024985</strain>
    </source>
</reference>
<proteinExistence type="predicted"/>
<evidence type="ECO:0000256" key="1">
    <source>
        <dbReference type="SAM" id="SignalP"/>
    </source>
</evidence>
<name>A0A6G9XWE3_NOCBR</name>
<feature type="chain" id="PRO_5026131879" description="Haemophore haem-binding domain-containing protein" evidence="1">
    <location>
        <begin position="28"/>
        <end position="104"/>
    </location>
</feature>
<feature type="signal peptide" evidence="1">
    <location>
        <begin position="1"/>
        <end position="27"/>
    </location>
</feature>
<sequence length="104" mass="10432">MSKLFSGALLSAAAAAALLVPAAPAHAQSQACAAAIDAINAAVDASPNGTFDANTIQDLHGKLQSIDAAGAEKEVILAYADALVDDSVTNLDPATDELNRVCNL</sequence>
<accession>A0A6G9XWE3</accession>
<evidence type="ECO:0000313" key="2">
    <source>
        <dbReference type="EMBL" id="QIS05187.1"/>
    </source>
</evidence>
<keyword evidence="1" id="KW-0732">Signal</keyword>
<organism evidence="2 3">
    <name type="scientific">Nocardia brasiliensis</name>
    <dbReference type="NCBI Taxonomy" id="37326"/>
    <lineage>
        <taxon>Bacteria</taxon>
        <taxon>Bacillati</taxon>
        <taxon>Actinomycetota</taxon>
        <taxon>Actinomycetes</taxon>
        <taxon>Mycobacteriales</taxon>
        <taxon>Nocardiaceae</taxon>
        <taxon>Nocardia</taxon>
    </lineage>
</organism>
<evidence type="ECO:0008006" key="4">
    <source>
        <dbReference type="Google" id="ProtNLM"/>
    </source>
</evidence>
<dbReference type="RefSeq" id="WP_167464279.1">
    <property type="nucleotide sequence ID" value="NZ_CP046171.1"/>
</dbReference>
<dbReference type="Proteomes" id="UP000501705">
    <property type="component" value="Chromosome"/>
</dbReference>
<protein>
    <recommendedName>
        <fullName evidence="4">Haemophore haem-binding domain-containing protein</fullName>
    </recommendedName>
</protein>
<dbReference type="AlphaFoldDB" id="A0A6G9XWE3"/>
<dbReference type="EMBL" id="CP046171">
    <property type="protein sequence ID" value="QIS05187.1"/>
    <property type="molecule type" value="Genomic_DNA"/>
</dbReference>